<name>A0A0B0DCM5_9MICC</name>
<sequence>MTPRQDGRPIFMVLADQIADDILQGNYPVDSAVPSTNELAAFYRINPATAGKALGRLVDQGVVERRRGIGTFVAADGPDILRAQRREAFHEDFIQPAVAEARRLGLTLDDMVALIRKVSP</sequence>
<dbReference type="AlphaFoldDB" id="A0A0B0DCM5"/>
<feature type="domain" description="HTH gntR-type" evidence="4">
    <location>
        <begin position="8"/>
        <end position="76"/>
    </location>
</feature>
<dbReference type="GO" id="GO:0003677">
    <property type="term" value="F:DNA binding"/>
    <property type="evidence" value="ECO:0007669"/>
    <property type="project" value="UniProtKB-KW"/>
</dbReference>
<evidence type="ECO:0000313" key="6">
    <source>
        <dbReference type="Proteomes" id="UP000030664"/>
    </source>
</evidence>
<dbReference type="InterPro" id="IPR036388">
    <property type="entry name" value="WH-like_DNA-bd_sf"/>
</dbReference>
<reference evidence="5 6" key="1">
    <citation type="submission" date="2014-09" db="EMBL/GenBank/DDBJ databases">
        <title>High-quality draft genome sequence of Kocuria marina SO9-6, an actinobacterium isolated from a copper mine.</title>
        <authorList>
            <person name="Castro D.B."/>
            <person name="Pereira L.B."/>
            <person name="Silva M.V."/>
            <person name="Silva B.P."/>
            <person name="Zanardi B.R."/>
            <person name="Carlos C."/>
            <person name="Belgini D.R."/>
            <person name="Limache E.G."/>
            <person name="Lacerda G.V."/>
            <person name="Nery M.B."/>
            <person name="Gomes M.B."/>
            <person name="Souza S."/>
            <person name="Silva T.M."/>
            <person name="Rodrigues V.D."/>
            <person name="Paulino L.C."/>
            <person name="Vicentini R."/>
            <person name="Ferraz L.F."/>
            <person name="Ottoboni L.M."/>
        </authorList>
    </citation>
    <scope>NUCLEOTIDE SEQUENCE [LARGE SCALE GENOMIC DNA]</scope>
    <source>
        <strain evidence="5 6">SO9-6</strain>
    </source>
</reference>
<dbReference type="EMBL" id="JROM01000045">
    <property type="protein sequence ID" value="KHE73882.1"/>
    <property type="molecule type" value="Genomic_DNA"/>
</dbReference>
<dbReference type="InterPro" id="IPR000524">
    <property type="entry name" value="Tscrpt_reg_HTH_GntR"/>
</dbReference>
<keyword evidence="2" id="KW-0238">DNA-binding</keyword>
<proteinExistence type="predicted"/>
<evidence type="ECO:0000259" key="4">
    <source>
        <dbReference type="PROSITE" id="PS50949"/>
    </source>
</evidence>
<dbReference type="PANTHER" id="PTHR38445">
    <property type="entry name" value="HTH-TYPE TRANSCRIPTIONAL REPRESSOR YTRA"/>
    <property type="match status" value="1"/>
</dbReference>
<dbReference type="SUPFAM" id="SSF46785">
    <property type="entry name" value="Winged helix' DNA-binding domain"/>
    <property type="match status" value="1"/>
</dbReference>
<dbReference type="SMART" id="SM00345">
    <property type="entry name" value="HTH_GNTR"/>
    <property type="match status" value="1"/>
</dbReference>
<dbReference type="RefSeq" id="WP_035964985.1">
    <property type="nucleotide sequence ID" value="NZ_JROM01000045.1"/>
</dbReference>
<keyword evidence="3" id="KW-0804">Transcription</keyword>
<dbReference type="Gene3D" id="1.10.10.10">
    <property type="entry name" value="Winged helix-like DNA-binding domain superfamily/Winged helix DNA-binding domain"/>
    <property type="match status" value="1"/>
</dbReference>
<dbReference type="Proteomes" id="UP000030664">
    <property type="component" value="Unassembled WGS sequence"/>
</dbReference>
<organism evidence="5 6">
    <name type="scientific">Kocuria marina</name>
    <dbReference type="NCBI Taxonomy" id="223184"/>
    <lineage>
        <taxon>Bacteria</taxon>
        <taxon>Bacillati</taxon>
        <taxon>Actinomycetota</taxon>
        <taxon>Actinomycetes</taxon>
        <taxon>Micrococcales</taxon>
        <taxon>Micrococcaceae</taxon>
        <taxon>Kocuria</taxon>
    </lineage>
</organism>
<dbReference type="STRING" id="223184.AS25_10730"/>
<dbReference type="PROSITE" id="PS50949">
    <property type="entry name" value="HTH_GNTR"/>
    <property type="match status" value="1"/>
</dbReference>
<gene>
    <name evidence="5" type="ORF">AS25_10730</name>
</gene>
<dbReference type="InterPro" id="IPR036390">
    <property type="entry name" value="WH_DNA-bd_sf"/>
</dbReference>
<protein>
    <submittedName>
        <fullName evidence="5">GntR family transcriptional regulator</fullName>
    </submittedName>
</protein>
<accession>A0A0B0DCM5</accession>
<evidence type="ECO:0000256" key="3">
    <source>
        <dbReference type="ARBA" id="ARBA00023163"/>
    </source>
</evidence>
<dbReference type="eggNOG" id="COG1725">
    <property type="taxonomic scope" value="Bacteria"/>
</dbReference>
<dbReference type="Pfam" id="PF00392">
    <property type="entry name" value="GntR"/>
    <property type="match status" value="1"/>
</dbReference>
<dbReference type="GO" id="GO:0003700">
    <property type="term" value="F:DNA-binding transcription factor activity"/>
    <property type="evidence" value="ECO:0007669"/>
    <property type="project" value="InterPro"/>
</dbReference>
<dbReference type="PANTHER" id="PTHR38445:SF10">
    <property type="entry name" value="GNTR-FAMILY TRANSCRIPTIONAL REGULATOR"/>
    <property type="match status" value="1"/>
</dbReference>
<evidence type="ECO:0000256" key="2">
    <source>
        <dbReference type="ARBA" id="ARBA00023125"/>
    </source>
</evidence>
<keyword evidence="1" id="KW-0805">Transcription regulation</keyword>
<evidence type="ECO:0000313" key="5">
    <source>
        <dbReference type="EMBL" id="KHE73882.1"/>
    </source>
</evidence>
<evidence type="ECO:0000256" key="1">
    <source>
        <dbReference type="ARBA" id="ARBA00023015"/>
    </source>
</evidence>
<dbReference type="CDD" id="cd07377">
    <property type="entry name" value="WHTH_GntR"/>
    <property type="match status" value="1"/>
</dbReference>
<comment type="caution">
    <text evidence="5">The sequence shown here is derived from an EMBL/GenBank/DDBJ whole genome shotgun (WGS) entry which is preliminary data.</text>
</comment>